<dbReference type="PANTHER" id="PTHR31355:SF22">
    <property type="entry name" value="TORTIFOLIA1-LIKE PROTEIN 2"/>
    <property type="match status" value="1"/>
</dbReference>
<comment type="caution">
    <text evidence="3">The sequence shown here is derived from an EMBL/GenBank/DDBJ whole genome shotgun (WGS) entry which is preliminary data.</text>
</comment>
<keyword evidence="4" id="KW-1185">Reference proteome</keyword>
<dbReference type="InterPro" id="IPR016024">
    <property type="entry name" value="ARM-type_fold"/>
</dbReference>
<name>A0AAV8SML3_9ROSI</name>
<feature type="domain" description="TOG" evidence="2">
    <location>
        <begin position="49"/>
        <end position="279"/>
    </location>
</feature>
<dbReference type="InterPro" id="IPR033337">
    <property type="entry name" value="TORTIFOLIA1/SINE1-2"/>
</dbReference>
<dbReference type="Pfam" id="PF24713">
    <property type="entry name" value="TOR1L1_C"/>
    <property type="match status" value="1"/>
</dbReference>
<feature type="region of interest" description="Disordered" evidence="1">
    <location>
        <begin position="573"/>
        <end position="607"/>
    </location>
</feature>
<evidence type="ECO:0000313" key="4">
    <source>
        <dbReference type="Proteomes" id="UP001159364"/>
    </source>
</evidence>
<proteinExistence type="predicted"/>
<organism evidence="3 4">
    <name type="scientific">Erythroxylum novogranatense</name>
    <dbReference type="NCBI Taxonomy" id="1862640"/>
    <lineage>
        <taxon>Eukaryota</taxon>
        <taxon>Viridiplantae</taxon>
        <taxon>Streptophyta</taxon>
        <taxon>Embryophyta</taxon>
        <taxon>Tracheophyta</taxon>
        <taxon>Spermatophyta</taxon>
        <taxon>Magnoliopsida</taxon>
        <taxon>eudicotyledons</taxon>
        <taxon>Gunneridae</taxon>
        <taxon>Pentapetalae</taxon>
        <taxon>rosids</taxon>
        <taxon>fabids</taxon>
        <taxon>Malpighiales</taxon>
        <taxon>Erythroxylaceae</taxon>
        <taxon>Erythroxylum</taxon>
    </lineage>
</organism>
<evidence type="ECO:0000313" key="3">
    <source>
        <dbReference type="EMBL" id="KAJ8753256.1"/>
    </source>
</evidence>
<dbReference type="InterPro" id="IPR057599">
    <property type="entry name" value="TORTIFOLIA1/TORL1-2_C"/>
</dbReference>
<dbReference type="Pfam" id="PF24714">
    <property type="entry name" value="TOR1L1_N"/>
    <property type="match status" value="1"/>
</dbReference>
<dbReference type="InterPro" id="IPR034085">
    <property type="entry name" value="TOG"/>
</dbReference>
<dbReference type="AlphaFoldDB" id="A0AAV8SML3"/>
<dbReference type="PANTHER" id="PTHR31355">
    <property type="entry name" value="MICROTUBULE-ASSOCIATED PROTEIN TORTIFOLIA1"/>
    <property type="match status" value="1"/>
</dbReference>
<dbReference type="Proteomes" id="UP001159364">
    <property type="component" value="Linkage Group LG10"/>
</dbReference>
<reference evidence="3 4" key="1">
    <citation type="submission" date="2021-09" db="EMBL/GenBank/DDBJ databases">
        <title>Genomic insights and catalytic innovation underlie evolution of tropane alkaloids biosynthesis.</title>
        <authorList>
            <person name="Wang Y.-J."/>
            <person name="Tian T."/>
            <person name="Huang J.-P."/>
            <person name="Huang S.-X."/>
        </authorList>
    </citation>
    <scope>NUCLEOTIDE SEQUENCE [LARGE SCALE GENOMIC DNA]</scope>
    <source>
        <strain evidence="3">KIB-2018</strain>
        <tissue evidence="3">Leaf</tissue>
    </source>
</reference>
<accession>A0AAV8SML3</accession>
<dbReference type="EMBL" id="JAIWQS010000010">
    <property type="protein sequence ID" value="KAJ8753256.1"/>
    <property type="molecule type" value="Genomic_DNA"/>
</dbReference>
<dbReference type="InterPro" id="IPR011989">
    <property type="entry name" value="ARM-like"/>
</dbReference>
<sequence length="827" mass="91225">MKKKPHSQVNNGRSSNFELKHKVVVALNKLADRDTCQLAIHDLQLIAQSLAPPDIPSFLSCILLHTSDDHKIAVRKECLRLMATLFSFHPNSLLSPHLPKMVATVVKRLKDPDSLVRDACLQTMSVFATNNSQDAHFVVLLKPLFEALSEHNKHIQGGAALCLSKVIDSTPVPPPVHILHPMLSRTVKLLNTPHFLAKSALLHLIRSIIQAGGAPSHTLLSAAMATIQEALKDSDWTTRKAASFVLGELAGPCLHDFKTSSVRSLESCRFDKVKPVRDTVLHALRCWKSLLGPDTPEPSEAGSSMKENFCGGDYSDLTSTGDSISKDAKRETGFTKLARIRSPLSVKKSSQNYMDAQHAKADDWNIEIAVPKARNFPLSDFQNEESEGSCVTKTMEGIGTDVTSIPDTGCEYVSMDDKQECSSVSDLVANNYVTKFATPSNDSPEGGCLLKPLGRNQKFATVEIGSQDHMYTAKMQDRRSIESAVTDASSQPYRECCVQLSGEMAYISKQLLEIENKQATLMEQLQVFSTGIMDSLSMLQSKVLGLEYEVDRIGHTLVLGGRHSESAISKIMKQNQSVSSPRLSTCTPRPSVHVQNRHPPMPSAKNNDIWEEKTFSKSRLSNSAKQGSEISKNTGIRACRNAVCKDIQKTSGQGSHSVGQMRNMDSMLTPLSSPNVRQNGSESKNWLRQHVEGFLCKGDIDSAYVEALCSRNELILIELLDRTGPVLDSLSHTTISDVLSTLASFFLEQRFVNSIIPWLQQVVDLSTAHGPDYLVLSAKARREVLSAMQQAVNMEFSNTAERRLVTQLGIKLHHLWELIHKATNAKK</sequence>
<dbReference type="Gene3D" id="1.25.10.10">
    <property type="entry name" value="Leucine-rich Repeat Variant"/>
    <property type="match status" value="1"/>
</dbReference>
<dbReference type="InterPro" id="IPR057600">
    <property type="entry name" value="TORTIFOLIA1/SINE1-2_N"/>
</dbReference>
<gene>
    <name evidence="3" type="ORF">K2173_017874</name>
</gene>
<evidence type="ECO:0000256" key="1">
    <source>
        <dbReference type="SAM" id="MobiDB-lite"/>
    </source>
</evidence>
<dbReference type="GO" id="GO:0005874">
    <property type="term" value="C:microtubule"/>
    <property type="evidence" value="ECO:0007669"/>
    <property type="project" value="InterPro"/>
</dbReference>
<evidence type="ECO:0000259" key="2">
    <source>
        <dbReference type="SMART" id="SM01349"/>
    </source>
</evidence>
<protein>
    <recommendedName>
        <fullName evidence="2">TOG domain-containing protein</fullName>
    </recommendedName>
</protein>
<dbReference type="SUPFAM" id="SSF48371">
    <property type="entry name" value="ARM repeat"/>
    <property type="match status" value="1"/>
</dbReference>
<feature type="compositionally biased region" description="Polar residues" evidence="1">
    <location>
        <begin position="573"/>
        <end position="588"/>
    </location>
</feature>
<dbReference type="SMART" id="SM01349">
    <property type="entry name" value="TOG"/>
    <property type="match status" value="1"/>
</dbReference>
<dbReference type="GO" id="GO:0008017">
    <property type="term" value="F:microtubule binding"/>
    <property type="evidence" value="ECO:0007669"/>
    <property type="project" value="InterPro"/>
</dbReference>